<evidence type="ECO:0000313" key="11">
    <source>
        <dbReference type="Proteomes" id="UP001140011"/>
    </source>
</evidence>
<dbReference type="CDD" id="cd22209">
    <property type="entry name" value="EMC10"/>
    <property type="match status" value="1"/>
</dbReference>
<comment type="caution">
    <text evidence="10">The sequence shown here is derived from an EMBL/GenBank/DDBJ whole genome shotgun (WGS) entry which is preliminary data.</text>
</comment>
<dbReference type="OrthoDB" id="1894652at2759"/>
<keyword evidence="8" id="KW-0472">Membrane</keyword>
<evidence type="ECO:0000256" key="6">
    <source>
        <dbReference type="ARBA" id="ARBA00022824"/>
    </source>
</evidence>
<sequence length="224" mass="24664">MRSVRAITILVFLSTLVLSVIASGLAEQTATLTTDTFDVFHNLESKEFVQRGEIRVLQNETALYQSISAKDTPELLDASEQILNADHYYTVLLRSKNSGAQYVLAVKRCRLSGEKKVEETFVLHETKGGSVFRVDYDAGKGSNCLKGSLADVPTFVSKALVKRRVQGPTPQLAVAASIDASTGKEKQPEPQKGFLAKYWYYLVPLALLLLLGGEEPQQEGNARR</sequence>
<proteinExistence type="inferred from homology"/>
<dbReference type="EMBL" id="JANBUH010000455">
    <property type="protein sequence ID" value="KAJ2751056.1"/>
    <property type="molecule type" value="Genomic_DNA"/>
</dbReference>
<dbReference type="AlphaFoldDB" id="A0A9W8GTJ1"/>
<evidence type="ECO:0000256" key="3">
    <source>
        <dbReference type="ARBA" id="ARBA00020105"/>
    </source>
</evidence>
<evidence type="ECO:0000256" key="7">
    <source>
        <dbReference type="ARBA" id="ARBA00022989"/>
    </source>
</evidence>
<keyword evidence="6" id="KW-0256">Endoplasmic reticulum</keyword>
<comment type="similarity">
    <text evidence="2">Belongs to the EMC10 family.</text>
</comment>
<evidence type="ECO:0000256" key="9">
    <source>
        <dbReference type="SAM" id="SignalP"/>
    </source>
</evidence>
<evidence type="ECO:0000256" key="1">
    <source>
        <dbReference type="ARBA" id="ARBA00004115"/>
    </source>
</evidence>
<comment type="subcellular location">
    <subcellularLocation>
        <location evidence="1">Endoplasmic reticulum membrane</location>
        <topology evidence="1">Single-pass type I membrane protein</topology>
    </subcellularLocation>
</comment>
<organism evidence="10 11">
    <name type="scientific">Coemansia pectinata</name>
    <dbReference type="NCBI Taxonomy" id="1052879"/>
    <lineage>
        <taxon>Eukaryota</taxon>
        <taxon>Fungi</taxon>
        <taxon>Fungi incertae sedis</taxon>
        <taxon>Zoopagomycota</taxon>
        <taxon>Kickxellomycotina</taxon>
        <taxon>Kickxellomycetes</taxon>
        <taxon>Kickxellales</taxon>
        <taxon>Kickxellaceae</taxon>
        <taxon>Coemansia</taxon>
    </lineage>
</organism>
<dbReference type="PANTHER" id="PTHR21397:SF4">
    <property type="entry name" value="ER MEMBRANE PROTEIN COMPLEX SUBUNIT 10"/>
    <property type="match status" value="1"/>
</dbReference>
<evidence type="ECO:0000256" key="2">
    <source>
        <dbReference type="ARBA" id="ARBA00007695"/>
    </source>
</evidence>
<evidence type="ECO:0000256" key="4">
    <source>
        <dbReference type="ARBA" id="ARBA00022692"/>
    </source>
</evidence>
<dbReference type="Proteomes" id="UP001140011">
    <property type="component" value="Unassembled WGS sequence"/>
</dbReference>
<keyword evidence="11" id="KW-1185">Reference proteome</keyword>
<name>A0A9W8GTJ1_9FUNG</name>
<keyword evidence="7" id="KW-1133">Transmembrane helix</keyword>
<evidence type="ECO:0000256" key="5">
    <source>
        <dbReference type="ARBA" id="ARBA00022729"/>
    </source>
</evidence>
<reference evidence="10" key="1">
    <citation type="submission" date="2022-07" db="EMBL/GenBank/DDBJ databases">
        <title>Phylogenomic reconstructions and comparative analyses of Kickxellomycotina fungi.</title>
        <authorList>
            <person name="Reynolds N.K."/>
            <person name="Stajich J.E."/>
            <person name="Barry K."/>
            <person name="Grigoriev I.V."/>
            <person name="Crous P."/>
            <person name="Smith M.E."/>
        </authorList>
    </citation>
    <scope>NUCLEOTIDE SEQUENCE</scope>
    <source>
        <strain evidence="10">BCRC 34297</strain>
    </source>
</reference>
<protein>
    <recommendedName>
        <fullName evidence="3">ER membrane protein complex subunit 10</fullName>
    </recommendedName>
</protein>
<accession>A0A9W8GTJ1</accession>
<dbReference type="PANTHER" id="PTHR21397">
    <property type="entry name" value="CHROMATIN COMPLEXES SUBUNIT BAP18-RELATED"/>
    <property type="match status" value="1"/>
</dbReference>
<dbReference type="Pfam" id="PF21203">
    <property type="entry name" value="ECM10"/>
    <property type="match status" value="1"/>
</dbReference>
<evidence type="ECO:0000313" key="10">
    <source>
        <dbReference type="EMBL" id="KAJ2751056.1"/>
    </source>
</evidence>
<keyword evidence="5 9" id="KW-0732">Signal</keyword>
<feature type="chain" id="PRO_5040722918" description="ER membrane protein complex subunit 10" evidence="9">
    <location>
        <begin position="23"/>
        <end position="224"/>
    </location>
</feature>
<keyword evidence="4" id="KW-0812">Transmembrane</keyword>
<gene>
    <name evidence="10" type="ORF">GGI19_004723</name>
</gene>
<evidence type="ECO:0000256" key="8">
    <source>
        <dbReference type="ARBA" id="ARBA00023136"/>
    </source>
</evidence>
<dbReference type="GO" id="GO:0005789">
    <property type="term" value="C:endoplasmic reticulum membrane"/>
    <property type="evidence" value="ECO:0007669"/>
    <property type="project" value="UniProtKB-SubCell"/>
</dbReference>
<feature type="signal peptide" evidence="9">
    <location>
        <begin position="1"/>
        <end position="22"/>
    </location>
</feature>